<gene>
    <name evidence="1" type="ORF">PHSY_007277</name>
</gene>
<dbReference type="Proteomes" id="UP000014071">
    <property type="component" value="Unassembled WGS sequence"/>
</dbReference>
<dbReference type="EMBL" id="DF238832">
    <property type="protein sequence ID" value="GAC99674.1"/>
    <property type="molecule type" value="Genomic_DNA"/>
</dbReference>
<proteinExistence type="predicted"/>
<keyword evidence="2" id="KW-1185">Reference proteome</keyword>
<accession>R9PE81</accession>
<protein>
    <submittedName>
        <fullName evidence="1">Uncharacterized protein</fullName>
    </submittedName>
</protein>
<organism evidence="1 2">
    <name type="scientific">Pseudozyma hubeiensis (strain SY62)</name>
    <name type="common">Yeast</name>
    <dbReference type="NCBI Taxonomy" id="1305764"/>
    <lineage>
        <taxon>Eukaryota</taxon>
        <taxon>Fungi</taxon>
        <taxon>Dikarya</taxon>
        <taxon>Basidiomycota</taxon>
        <taxon>Ustilaginomycotina</taxon>
        <taxon>Ustilaginomycetes</taxon>
        <taxon>Ustilaginales</taxon>
        <taxon>Ustilaginaceae</taxon>
        <taxon>Pseudozyma</taxon>
    </lineage>
</organism>
<evidence type="ECO:0000313" key="2">
    <source>
        <dbReference type="Proteomes" id="UP000014071"/>
    </source>
</evidence>
<reference evidence="2" key="1">
    <citation type="journal article" date="2013" name="Genome Announc.">
        <title>Draft genome sequence of the basidiomycetous yeast-like fungus Pseudozyma hubeiensis SY62, which produces an abundant amount of the biosurfactant mannosylerythritol lipids.</title>
        <authorList>
            <person name="Konishi M."/>
            <person name="Hatada Y."/>
            <person name="Horiuchi J."/>
        </authorList>
    </citation>
    <scope>NUCLEOTIDE SEQUENCE [LARGE SCALE GENOMIC DNA]</scope>
    <source>
        <strain evidence="2">SY62</strain>
    </source>
</reference>
<dbReference type="GeneID" id="24112540"/>
<name>R9PE81_PSEHS</name>
<sequence length="118" mass="13391">MVATAANGNLRLRETCPRTPALQGRRACRICSGFPCGLGVGIRSYPIILQYYSLSSVEHSGTRIHERRQRATYQVMFERQNGEQSNHEFEHNTAALKFRKTVYGNADRAFGILEHHVI</sequence>
<dbReference type="HOGENOM" id="CLU_2074196_0_0_1"/>
<evidence type="ECO:0000313" key="1">
    <source>
        <dbReference type="EMBL" id="GAC99674.1"/>
    </source>
</evidence>
<dbReference type="RefSeq" id="XP_012193261.1">
    <property type="nucleotide sequence ID" value="XM_012337871.1"/>
</dbReference>
<dbReference type="AlphaFoldDB" id="R9PE81"/>